<evidence type="ECO:0000256" key="1">
    <source>
        <dbReference type="SAM" id="MobiDB-lite"/>
    </source>
</evidence>
<feature type="region of interest" description="Disordered" evidence="1">
    <location>
        <begin position="24"/>
        <end position="95"/>
    </location>
</feature>
<gene>
    <name evidence="2" type="ORF">FC65_GL000867</name>
</gene>
<evidence type="ECO:0000313" key="3">
    <source>
        <dbReference type="Proteomes" id="UP000051217"/>
    </source>
</evidence>
<dbReference type="InterPro" id="IPR009636">
    <property type="entry name" value="SCAF"/>
</dbReference>
<keyword evidence="3" id="KW-1185">Reference proteome</keyword>
<sequence length="194" mass="21668">MKREFLKDLGIEGEAIDKIMAEHGKDVQDANNQVESLTTERDGLKEQLADHNSQLEDLKKSSKDNKELQDQLAQLQEANKNKDEEWQQKLADQSRDFKINEALRDSKARNPKAVLGLLDLDKVTVGKDGKLENFNDQLEEVQKNDSYLFDTKSNQEADGPKGVQVTSLGNPSGGNGGNEPTMVQKIAQRMSGEK</sequence>
<dbReference type="RefSeq" id="WP_056971115.1">
    <property type="nucleotide sequence ID" value="NZ_AZFI01000002.1"/>
</dbReference>
<feature type="region of interest" description="Disordered" evidence="1">
    <location>
        <begin position="145"/>
        <end position="194"/>
    </location>
</feature>
<comment type="caution">
    <text evidence="2">The sequence shown here is derived from an EMBL/GenBank/DDBJ whole genome shotgun (WGS) entry which is preliminary data.</text>
</comment>
<name>A0ABR5PQ45_9LACO</name>
<evidence type="ECO:0000313" key="2">
    <source>
        <dbReference type="EMBL" id="KRM31957.1"/>
    </source>
</evidence>
<proteinExistence type="predicted"/>
<organism evidence="2 3">
    <name type="scientific">Ligilactobacillus acidipiscis DSM 15836</name>
    <dbReference type="NCBI Taxonomy" id="1423716"/>
    <lineage>
        <taxon>Bacteria</taxon>
        <taxon>Bacillati</taxon>
        <taxon>Bacillota</taxon>
        <taxon>Bacilli</taxon>
        <taxon>Lactobacillales</taxon>
        <taxon>Lactobacillaceae</taxon>
        <taxon>Ligilactobacillus</taxon>
    </lineage>
</organism>
<feature type="compositionally biased region" description="Basic and acidic residues" evidence="1">
    <location>
        <begin position="79"/>
        <end position="95"/>
    </location>
</feature>
<accession>A0ABR5PQ45</accession>
<reference evidence="2 3" key="1">
    <citation type="journal article" date="2015" name="Genome Announc.">
        <title>Expanding the biotechnology potential of lactobacilli through comparative genomics of 213 strains and associated genera.</title>
        <authorList>
            <person name="Sun Z."/>
            <person name="Harris H.M."/>
            <person name="McCann A."/>
            <person name="Guo C."/>
            <person name="Argimon S."/>
            <person name="Zhang W."/>
            <person name="Yang X."/>
            <person name="Jeffery I.B."/>
            <person name="Cooney J.C."/>
            <person name="Kagawa T.F."/>
            <person name="Liu W."/>
            <person name="Song Y."/>
            <person name="Salvetti E."/>
            <person name="Wrobel A."/>
            <person name="Rasinkangas P."/>
            <person name="Parkhill J."/>
            <person name="Rea M.C."/>
            <person name="O'Sullivan O."/>
            <person name="Ritari J."/>
            <person name="Douillard F.P."/>
            <person name="Paul Ross R."/>
            <person name="Yang R."/>
            <person name="Briner A.E."/>
            <person name="Felis G.E."/>
            <person name="de Vos W.M."/>
            <person name="Barrangou R."/>
            <person name="Klaenhammer T.R."/>
            <person name="Caufield P.W."/>
            <person name="Cui Y."/>
            <person name="Zhang H."/>
            <person name="O'Toole P.W."/>
        </authorList>
    </citation>
    <scope>NUCLEOTIDE SEQUENCE [LARGE SCALE GENOMIC DNA]</scope>
    <source>
        <strain evidence="2 3">DSM 15836</strain>
    </source>
</reference>
<protein>
    <submittedName>
        <fullName evidence="2">Scaffolding protein</fullName>
    </submittedName>
</protein>
<feature type="compositionally biased region" description="Basic and acidic residues" evidence="1">
    <location>
        <begin position="38"/>
        <end position="69"/>
    </location>
</feature>
<dbReference type="Pfam" id="PF06810">
    <property type="entry name" value="Phage_scaffold"/>
    <property type="match status" value="1"/>
</dbReference>
<dbReference type="EMBL" id="AZFI01000002">
    <property type="protein sequence ID" value="KRM31957.1"/>
    <property type="molecule type" value="Genomic_DNA"/>
</dbReference>
<dbReference type="Proteomes" id="UP000051217">
    <property type="component" value="Unassembled WGS sequence"/>
</dbReference>